<evidence type="ECO:0000313" key="3">
    <source>
        <dbReference type="Proteomes" id="UP000708208"/>
    </source>
</evidence>
<feature type="non-terminal residue" evidence="2">
    <location>
        <position position="1"/>
    </location>
</feature>
<feature type="region of interest" description="Disordered" evidence="1">
    <location>
        <begin position="30"/>
        <end position="54"/>
    </location>
</feature>
<reference evidence="2" key="1">
    <citation type="submission" date="2021-06" db="EMBL/GenBank/DDBJ databases">
        <authorList>
            <person name="Hodson N. C."/>
            <person name="Mongue J. A."/>
            <person name="Jaron S. K."/>
        </authorList>
    </citation>
    <scope>NUCLEOTIDE SEQUENCE</scope>
</reference>
<evidence type="ECO:0000313" key="2">
    <source>
        <dbReference type="EMBL" id="CAG7823230.1"/>
    </source>
</evidence>
<proteinExistence type="predicted"/>
<protein>
    <submittedName>
        <fullName evidence="2">Uncharacterized protein</fullName>
    </submittedName>
</protein>
<organism evidence="2 3">
    <name type="scientific">Allacma fusca</name>
    <dbReference type="NCBI Taxonomy" id="39272"/>
    <lineage>
        <taxon>Eukaryota</taxon>
        <taxon>Metazoa</taxon>
        <taxon>Ecdysozoa</taxon>
        <taxon>Arthropoda</taxon>
        <taxon>Hexapoda</taxon>
        <taxon>Collembola</taxon>
        <taxon>Symphypleona</taxon>
        <taxon>Sminthuridae</taxon>
        <taxon>Allacma</taxon>
    </lineage>
</organism>
<feature type="compositionally biased region" description="Basic residues" evidence="1">
    <location>
        <begin position="42"/>
        <end position="54"/>
    </location>
</feature>
<dbReference type="Proteomes" id="UP000708208">
    <property type="component" value="Unassembled WGS sequence"/>
</dbReference>
<dbReference type="EMBL" id="CAJVCH010528831">
    <property type="protein sequence ID" value="CAG7823230.1"/>
    <property type="molecule type" value="Genomic_DNA"/>
</dbReference>
<keyword evidence="3" id="KW-1185">Reference proteome</keyword>
<sequence>RESTLSRIAEMSRINDSMNKKKGKSFVFAMVTPPNDPEKSKGPSKRASTKNQPKKMLKIDRSFESLNDTQSQNSIFKWM</sequence>
<comment type="caution">
    <text evidence="2">The sequence shown here is derived from an EMBL/GenBank/DDBJ whole genome shotgun (WGS) entry which is preliminary data.</text>
</comment>
<evidence type="ECO:0000256" key="1">
    <source>
        <dbReference type="SAM" id="MobiDB-lite"/>
    </source>
</evidence>
<name>A0A8J2PVJ2_9HEXA</name>
<accession>A0A8J2PVJ2</accession>
<dbReference type="AlphaFoldDB" id="A0A8J2PVJ2"/>
<gene>
    <name evidence="2" type="ORF">AFUS01_LOCUS33457</name>
</gene>